<dbReference type="Pfam" id="PF01042">
    <property type="entry name" value="Ribonuc_L-PSP"/>
    <property type="match status" value="1"/>
</dbReference>
<dbReference type="PANTHER" id="PTHR47328">
    <property type="match status" value="1"/>
</dbReference>
<dbReference type="Gene3D" id="3.30.1330.40">
    <property type="entry name" value="RutC-like"/>
    <property type="match status" value="1"/>
</dbReference>
<name>A0ABR4R8M7_BORBO</name>
<dbReference type="InterPro" id="IPR035709">
    <property type="entry name" value="YoaB-like"/>
</dbReference>
<comment type="caution">
    <text evidence="1">The sequence shown here is derived from an EMBL/GenBank/DDBJ whole genome shotgun (WGS) entry which is preliminary data.</text>
</comment>
<dbReference type="InterPro" id="IPR006175">
    <property type="entry name" value="YjgF/YER057c/UK114"/>
</dbReference>
<evidence type="ECO:0000313" key="1">
    <source>
        <dbReference type="EMBL" id="KCV30672.1"/>
    </source>
</evidence>
<evidence type="ECO:0000313" key="2">
    <source>
        <dbReference type="Proteomes" id="UP000025756"/>
    </source>
</evidence>
<gene>
    <name evidence="1" type="ORF">L490_0429</name>
</gene>
<keyword evidence="2" id="KW-1185">Reference proteome</keyword>
<reference evidence="1 2" key="1">
    <citation type="submission" date="2014-03" db="EMBL/GenBank/DDBJ databases">
        <title>Genome sequence of Bordetella bronchiseptica.</title>
        <authorList>
            <person name="Harvill E."/>
            <person name="Goodfield L.L."/>
            <person name="Ivanov Y.V."/>
            <person name="Meyer J.A."/>
            <person name="Muse S.J."/>
            <person name="Jacobs N."/>
            <person name="Bendor L."/>
            <person name="Smallridge W.E."/>
            <person name="Brinkac L.M."/>
            <person name="Sanka R."/>
            <person name="Kim M."/>
            <person name="Losada L."/>
        </authorList>
    </citation>
    <scope>NUCLEOTIDE SEQUENCE [LARGE SCALE GENOMIC DNA]</scope>
    <source>
        <strain evidence="1 2">00-P-2796</strain>
    </source>
</reference>
<dbReference type="EMBL" id="JGWH01000175">
    <property type="protein sequence ID" value="KCV30672.1"/>
    <property type="molecule type" value="Genomic_DNA"/>
</dbReference>
<protein>
    <submittedName>
        <fullName evidence="1">Endoribonuclease L-PSP</fullName>
    </submittedName>
</protein>
<proteinExistence type="predicted"/>
<sequence length="119" mass="13096">MQQMSDIQYVETSPRYSKAVIHGDTVYLAGQVADDPGGTVQDQMRQILAQIDALLARCGTDKSRLLSAMVLLKDMRDLEAINPLWDAWVVPGRAPTRTPSEARLALPGYLVEVQVTAAR</sequence>
<dbReference type="CDD" id="cd06150">
    <property type="entry name" value="YjgF_YER057c_UK114_like_2"/>
    <property type="match status" value="1"/>
</dbReference>
<accession>A0ABR4R8M7</accession>
<dbReference type="Proteomes" id="UP000025756">
    <property type="component" value="Unassembled WGS sequence"/>
</dbReference>
<dbReference type="PANTHER" id="PTHR47328:SF1">
    <property type="entry name" value="RUTC FAMILY PROTEIN YOAB"/>
    <property type="match status" value="1"/>
</dbReference>
<dbReference type="SUPFAM" id="SSF55298">
    <property type="entry name" value="YjgF-like"/>
    <property type="match status" value="1"/>
</dbReference>
<organism evidence="1 2">
    <name type="scientific">Bordetella bronchiseptica 00-P-2796</name>
    <dbReference type="NCBI Taxonomy" id="1331199"/>
    <lineage>
        <taxon>Bacteria</taxon>
        <taxon>Pseudomonadati</taxon>
        <taxon>Pseudomonadota</taxon>
        <taxon>Betaproteobacteria</taxon>
        <taxon>Burkholderiales</taxon>
        <taxon>Alcaligenaceae</taxon>
        <taxon>Bordetella</taxon>
    </lineage>
</organism>
<dbReference type="InterPro" id="IPR035959">
    <property type="entry name" value="RutC-like_sf"/>
</dbReference>